<dbReference type="SUPFAM" id="SSF53335">
    <property type="entry name" value="S-adenosyl-L-methionine-dependent methyltransferases"/>
    <property type="match status" value="1"/>
</dbReference>
<dbReference type="NCBIfam" id="TIGR00080">
    <property type="entry name" value="pimt"/>
    <property type="match status" value="1"/>
</dbReference>
<dbReference type="GO" id="GO:0032259">
    <property type="term" value="P:methylation"/>
    <property type="evidence" value="ECO:0007669"/>
    <property type="project" value="UniProtKB-KW"/>
</dbReference>
<evidence type="ECO:0000256" key="3">
    <source>
        <dbReference type="ARBA" id="ARBA00022490"/>
    </source>
</evidence>
<dbReference type="AlphaFoldDB" id="A0A935C7E0"/>
<dbReference type="PROSITE" id="PS01279">
    <property type="entry name" value="PCMT"/>
    <property type="match status" value="1"/>
</dbReference>
<comment type="similarity">
    <text evidence="2 7">Belongs to the methyltransferase superfamily. L-isoaspartyl/D-aspartyl protein methyltransferase family.</text>
</comment>
<feature type="active site" evidence="7">
    <location>
        <position position="58"/>
    </location>
</feature>
<evidence type="ECO:0000256" key="2">
    <source>
        <dbReference type="ARBA" id="ARBA00005369"/>
    </source>
</evidence>
<comment type="caution">
    <text evidence="8">The sequence shown here is derived from an EMBL/GenBank/DDBJ whole genome shotgun (WGS) entry which is preliminary data.</text>
</comment>
<dbReference type="NCBIfam" id="NF001453">
    <property type="entry name" value="PRK00312.1"/>
    <property type="match status" value="1"/>
</dbReference>
<dbReference type="InterPro" id="IPR029063">
    <property type="entry name" value="SAM-dependent_MTases_sf"/>
</dbReference>
<dbReference type="InterPro" id="IPR000682">
    <property type="entry name" value="PCMT"/>
</dbReference>
<evidence type="ECO:0000256" key="5">
    <source>
        <dbReference type="ARBA" id="ARBA00022679"/>
    </source>
</evidence>
<reference evidence="8" key="1">
    <citation type="submission" date="2021-01" db="EMBL/GenBank/DDBJ databases">
        <title>Marivirga aurantiaca sp. nov., isolated from intertidal surface sediments.</title>
        <authorList>
            <person name="Zhang M."/>
        </authorList>
    </citation>
    <scope>NUCLEOTIDE SEQUENCE</scope>
    <source>
        <strain evidence="8">S37H4</strain>
    </source>
</reference>
<gene>
    <name evidence="7" type="primary">pcm</name>
    <name evidence="8" type="ORF">JKA74_07900</name>
</gene>
<comment type="subcellular location">
    <subcellularLocation>
        <location evidence="1 7">Cytoplasm</location>
    </subcellularLocation>
</comment>
<evidence type="ECO:0000256" key="7">
    <source>
        <dbReference type="HAMAP-Rule" id="MF_00090"/>
    </source>
</evidence>
<dbReference type="FunFam" id="3.40.50.150:FF:000010">
    <property type="entry name" value="Protein-L-isoaspartate O-methyltransferase"/>
    <property type="match status" value="1"/>
</dbReference>
<dbReference type="CDD" id="cd02440">
    <property type="entry name" value="AdoMet_MTases"/>
    <property type="match status" value="1"/>
</dbReference>
<dbReference type="GO" id="GO:0005737">
    <property type="term" value="C:cytoplasm"/>
    <property type="evidence" value="ECO:0007669"/>
    <property type="project" value="UniProtKB-SubCell"/>
</dbReference>
<comment type="catalytic activity">
    <reaction evidence="7">
        <text>[protein]-L-isoaspartate + S-adenosyl-L-methionine = [protein]-L-isoaspartate alpha-methyl ester + S-adenosyl-L-homocysteine</text>
        <dbReference type="Rhea" id="RHEA:12705"/>
        <dbReference type="Rhea" id="RHEA-COMP:12143"/>
        <dbReference type="Rhea" id="RHEA-COMP:12144"/>
        <dbReference type="ChEBI" id="CHEBI:57856"/>
        <dbReference type="ChEBI" id="CHEBI:59789"/>
        <dbReference type="ChEBI" id="CHEBI:90596"/>
        <dbReference type="ChEBI" id="CHEBI:90598"/>
        <dbReference type="EC" id="2.1.1.77"/>
    </reaction>
</comment>
<dbReference type="RefSeq" id="WP_201430619.1">
    <property type="nucleotide sequence ID" value="NZ_JAEQBW010000002.1"/>
</dbReference>
<comment type="function">
    <text evidence="7">Catalyzes the methyl esterification of L-isoaspartyl residues in peptides and proteins that result from spontaneous decomposition of normal L-aspartyl and L-asparaginyl residues. It plays a role in the repair and/or degradation of damaged proteins.</text>
</comment>
<dbReference type="Pfam" id="PF01135">
    <property type="entry name" value="PCMT"/>
    <property type="match status" value="1"/>
</dbReference>
<keyword evidence="9" id="KW-1185">Reference proteome</keyword>
<keyword evidence="5 7" id="KW-0808">Transferase</keyword>
<dbReference type="GO" id="GO:0030091">
    <property type="term" value="P:protein repair"/>
    <property type="evidence" value="ECO:0007669"/>
    <property type="project" value="UniProtKB-UniRule"/>
</dbReference>
<dbReference type="EMBL" id="JAEQBW010000002">
    <property type="protein sequence ID" value="MBK6264956.1"/>
    <property type="molecule type" value="Genomic_DNA"/>
</dbReference>
<evidence type="ECO:0000313" key="8">
    <source>
        <dbReference type="EMBL" id="MBK6264956.1"/>
    </source>
</evidence>
<dbReference type="GO" id="GO:0004719">
    <property type="term" value="F:protein-L-isoaspartate (D-aspartate) O-methyltransferase activity"/>
    <property type="evidence" value="ECO:0007669"/>
    <property type="project" value="UniProtKB-UniRule"/>
</dbReference>
<dbReference type="Proteomes" id="UP000611723">
    <property type="component" value="Unassembled WGS sequence"/>
</dbReference>
<protein>
    <recommendedName>
        <fullName evidence="7">Protein-L-isoaspartate O-methyltransferase</fullName>
        <ecNumber evidence="7">2.1.1.77</ecNumber>
    </recommendedName>
    <alternativeName>
        <fullName evidence="7">L-isoaspartyl protein carboxyl methyltransferase</fullName>
    </alternativeName>
    <alternativeName>
        <fullName evidence="7">Protein L-isoaspartyl methyltransferase</fullName>
    </alternativeName>
    <alternativeName>
        <fullName evidence="7">Protein-beta-aspartate methyltransferase</fullName>
        <shortName evidence="7">PIMT</shortName>
    </alternativeName>
</protein>
<dbReference type="HAMAP" id="MF_00090">
    <property type="entry name" value="PIMT"/>
    <property type="match status" value="1"/>
</dbReference>
<dbReference type="PANTHER" id="PTHR11579">
    <property type="entry name" value="PROTEIN-L-ISOASPARTATE O-METHYLTRANSFERASE"/>
    <property type="match status" value="1"/>
</dbReference>
<organism evidence="8 9">
    <name type="scientific">Marivirga aurantiaca</name>
    <dbReference type="NCBI Taxonomy" id="2802615"/>
    <lineage>
        <taxon>Bacteria</taxon>
        <taxon>Pseudomonadati</taxon>
        <taxon>Bacteroidota</taxon>
        <taxon>Cytophagia</taxon>
        <taxon>Cytophagales</taxon>
        <taxon>Marivirgaceae</taxon>
        <taxon>Marivirga</taxon>
    </lineage>
</organism>
<dbReference type="EC" id="2.1.1.77" evidence="7"/>
<accession>A0A935C7E0</accession>
<evidence type="ECO:0000256" key="1">
    <source>
        <dbReference type="ARBA" id="ARBA00004496"/>
    </source>
</evidence>
<name>A0A935C7E0_9BACT</name>
<proteinExistence type="inferred from homology"/>
<keyword evidence="6 7" id="KW-0949">S-adenosyl-L-methionine</keyword>
<evidence type="ECO:0000256" key="4">
    <source>
        <dbReference type="ARBA" id="ARBA00022603"/>
    </source>
</evidence>
<dbReference type="PANTHER" id="PTHR11579:SF0">
    <property type="entry name" value="PROTEIN-L-ISOASPARTATE(D-ASPARTATE) O-METHYLTRANSFERASE"/>
    <property type="match status" value="1"/>
</dbReference>
<keyword evidence="3 7" id="KW-0963">Cytoplasm</keyword>
<evidence type="ECO:0000313" key="9">
    <source>
        <dbReference type="Proteomes" id="UP000611723"/>
    </source>
</evidence>
<sequence>MISKEQMMEEQLINRNIRDVAVLEAMDKVDRTLFVPEDLKDQAYEDGPLPIGQSQTISQPYIVAYMAEQLELNEDSKVLEIGTGCGYNAAVLAEIASEVYTIEIVEWLAELAMDNLKVAGTTNVHAKYGDGYRGWPEHAPYDAIVLTAAPNKIPEPLKLQLKTGGVLVAPIGSGSQKLVKLKRTGQDSFEEETVMMVRFVPMTGEAQE</sequence>
<keyword evidence="4 7" id="KW-0489">Methyltransferase</keyword>
<evidence type="ECO:0000256" key="6">
    <source>
        <dbReference type="ARBA" id="ARBA00022691"/>
    </source>
</evidence>
<dbReference type="Gene3D" id="3.40.50.150">
    <property type="entry name" value="Vaccinia Virus protein VP39"/>
    <property type="match status" value="1"/>
</dbReference>